<comment type="subcellular location">
    <subcellularLocation>
        <location evidence="1 7">Cell membrane</location>
        <topology evidence="1 7">Multi-pass membrane protein</topology>
    </subcellularLocation>
</comment>
<evidence type="ECO:0000256" key="7">
    <source>
        <dbReference type="RuleBase" id="RU367016"/>
    </source>
</evidence>
<sequence length="283" mass="31310">MAWRGVARAAFGARRRSSAEFHGRLRHFRYHDSVAFLASGPLRPARAHLVTDTKETHLETLLHFVSLVVHIDAFLGDFIRQYGAWVYLVLFLIVFCETGLVIFPFLPGDSLLFIAGAFAATGEMTLAGLLVLLLVAAVGGNTVNYLIGRAIGPKVFNTHIPGLERFLDRAALQKTHNFYERHGGKTLVLARFIPVVRTFAPFVAGASAMSVARFQLFNVIGALIWVLLLVFLGYFFGNIPFIRHYLNVIVLVGIGAAVIPVALGALWKLLRRKSDARKTQANR</sequence>
<accession>Q3JP25</accession>
<dbReference type="EMBL" id="CP000124">
    <property type="protein sequence ID" value="ABA49329.1"/>
    <property type="molecule type" value="Genomic_DNA"/>
</dbReference>
<keyword evidence="5 7" id="KW-1133">Transmembrane helix</keyword>
<organism evidence="9 10">
    <name type="scientific">Burkholderia pseudomallei (strain 1710b)</name>
    <dbReference type="NCBI Taxonomy" id="320372"/>
    <lineage>
        <taxon>Bacteria</taxon>
        <taxon>Pseudomonadati</taxon>
        <taxon>Pseudomonadota</taxon>
        <taxon>Betaproteobacteria</taxon>
        <taxon>Burkholderiales</taxon>
        <taxon>Burkholderiaceae</taxon>
        <taxon>Burkholderia</taxon>
        <taxon>pseudomallei group</taxon>
    </lineage>
</organism>
<keyword evidence="4 7" id="KW-0812">Transmembrane</keyword>
<dbReference type="Proteomes" id="UP000002700">
    <property type="component" value="Chromosome I"/>
</dbReference>
<dbReference type="AlphaFoldDB" id="Q3JP25"/>
<keyword evidence="6 7" id="KW-0472">Membrane</keyword>
<evidence type="ECO:0000259" key="8">
    <source>
        <dbReference type="Pfam" id="PF09335"/>
    </source>
</evidence>
<dbReference type="InterPro" id="IPR032818">
    <property type="entry name" value="DedA-like"/>
</dbReference>
<proteinExistence type="inferred from homology"/>
<feature type="transmembrane region" description="Helical" evidence="7">
    <location>
        <begin position="248"/>
        <end position="270"/>
    </location>
</feature>
<evidence type="ECO:0000256" key="2">
    <source>
        <dbReference type="ARBA" id="ARBA00010792"/>
    </source>
</evidence>
<feature type="transmembrane region" description="Helical" evidence="7">
    <location>
        <begin position="216"/>
        <end position="236"/>
    </location>
</feature>
<evidence type="ECO:0000313" key="9">
    <source>
        <dbReference type="EMBL" id="ABA49329.1"/>
    </source>
</evidence>
<keyword evidence="3 7" id="KW-1003">Cell membrane</keyword>
<evidence type="ECO:0000256" key="1">
    <source>
        <dbReference type="ARBA" id="ARBA00004651"/>
    </source>
</evidence>
<name>Q3JP25_BURP1</name>
<dbReference type="KEGG" id="bpm:BURPS1710b_3307"/>
<evidence type="ECO:0000313" key="10">
    <source>
        <dbReference type="Proteomes" id="UP000002700"/>
    </source>
</evidence>
<dbReference type="EnsemblBacteria" id="ABA49329">
    <property type="protein sequence ID" value="ABA49329"/>
    <property type="gene ID" value="BURPS1710b_3307"/>
</dbReference>
<feature type="transmembrane region" description="Helical" evidence="7">
    <location>
        <begin position="84"/>
        <end position="106"/>
    </location>
</feature>
<dbReference type="PANTHER" id="PTHR30353:SF0">
    <property type="entry name" value="TRANSMEMBRANE PROTEIN"/>
    <property type="match status" value="1"/>
</dbReference>
<evidence type="ECO:0000256" key="4">
    <source>
        <dbReference type="ARBA" id="ARBA00022692"/>
    </source>
</evidence>
<evidence type="ECO:0000256" key="3">
    <source>
        <dbReference type="ARBA" id="ARBA00022475"/>
    </source>
</evidence>
<protein>
    <submittedName>
        <fullName evidence="9">DedA</fullName>
    </submittedName>
</protein>
<gene>
    <name evidence="9" type="primary">dedA</name>
    <name evidence="9" type="ordered locus">BURPS1710b_3307</name>
</gene>
<evidence type="ECO:0000256" key="6">
    <source>
        <dbReference type="ARBA" id="ARBA00023136"/>
    </source>
</evidence>
<dbReference type="HOGENOM" id="CLU_044208_6_1_4"/>
<comment type="similarity">
    <text evidence="2 7">Belongs to the DedA family.</text>
</comment>
<feature type="transmembrane region" description="Helical" evidence="7">
    <location>
        <begin position="126"/>
        <end position="147"/>
    </location>
</feature>
<dbReference type="PANTHER" id="PTHR30353">
    <property type="entry name" value="INNER MEMBRANE PROTEIN DEDA-RELATED"/>
    <property type="match status" value="1"/>
</dbReference>
<dbReference type="GO" id="GO:0005886">
    <property type="term" value="C:plasma membrane"/>
    <property type="evidence" value="ECO:0007669"/>
    <property type="project" value="UniProtKB-SubCell"/>
</dbReference>
<dbReference type="InterPro" id="IPR032816">
    <property type="entry name" value="VTT_dom"/>
</dbReference>
<dbReference type="Pfam" id="PF09335">
    <property type="entry name" value="VTT_dom"/>
    <property type="match status" value="1"/>
</dbReference>
<evidence type="ECO:0000256" key="5">
    <source>
        <dbReference type="ARBA" id="ARBA00022989"/>
    </source>
</evidence>
<reference evidence="9 10" key="1">
    <citation type="submission" date="2005-09" db="EMBL/GenBank/DDBJ databases">
        <authorList>
            <person name="Woods D.E."/>
            <person name="Nierman W.C."/>
        </authorList>
    </citation>
    <scope>NUCLEOTIDE SEQUENCE [LARGE SCALE GENOMIC DNA]</scope>
    <source>
        <strain evidence="9 10">1710b</strain>
    </source>
</reference>
<feature type="domain" description="VTT" evidence="8">
    <location>
        <begin position="106"/>
        <end position="234"/>
    </location>
</feature>